<evidence type="ECO:0000256" key="6">
    <source>
        <dbReference type="NCBIfam" id="TIGR01068"/>
    </source>
</evidence>
<feature type="site" description="Deprotonates C-terminal active site Cys" evidence="8">
    <location>
        <position position="20"/>
    </location>
</feature>
<feature type="active site" description="Nucleophile" evidence="8">
    <location>
        <position position="26"/>
    </location>
</feature>
<protein>
    <recommendedName>
        <fullName evidence="6 7">Thioredoxin</fullName>
    </recommendedName>
</protein>
<feature type="active site" description="Nucleophile" evidence="8">
    <location>
        <position position="29"/>
    </location>
</feature>
<feature type="domain" description="Thioredoxin" evidence="10">
    <location>
        <begin position="1"/>
        <end position="103"/>
    </location>
</feature>
<keyword evidence="5 9" id="KW-0676">Redox-active center</keyword>
<dbReference type="OrthoDB" id="9790390at2"/>
<evidence type="ECO:0000256" key="4">
    <source>
        <dbReference type="ARBA" id="ARBA00023157"/>
    </source>
</evidence>
<evidence type="ECO:0000256" key="7">
    <source>
        <dbReference type="PIRNR" id="PIRNR000077"/>
    </source>
</evidence>
<dbReference type="GO" id="GO:0005737">
    <property type="term" value="C:cytoplasm"/>
    <property type="evidence" value="ECO:0007669"/>
    <property type="project" value="TreeGrafter"/>
</dbReference>
<evidence type="ECO:0000259" key="10">
    <source>
        <dbReference type="PROSITE" id="PS51352"/>
    </source>
</evidence>
<keyword evidence="2" id="KW-0813">Transport</keyword>
<keyword evidence="4 9" id="KW-1015">Disulfide bond</keyword>
<evidence type="ECO:0000313" key="12">
    <source>
        <dbReference type="Proteomes" id="UP000246278"/>
    </source>
</evidence>
<dbReference type="Pfam" id="PF00085">
    <property type="entry name" value="Thioredoxin"/>
    <property type="match status" value="1"/>
</dbReference>
<organism evidence="11 12">
    <name type="scientific">Prosthecochloris marina</name>
    <dbReference type="NCBI Taxonomy" id="2017681"/>
    <lineage>
        <taxon>Bacteria</taxon>
        <taxon>Pseudomonadati</taxon>
        <taxon>Chlorobiota</taxon>
        <taxon>Chlorobiia</taxon>
        <taxon>Chlorobiales</taxon>
        <taxon>Chlorobiaceae</taxon>
        <taxon>Prosthecochloris</taxon>
    </lineage>
</organism>
<comment type="similarity">
    <text evidence="1 7">Belongs to the thioredoxin family.</text>
</comment>
<evidence type="ECO:0000256" key="1">
    <source>
        <dbReference type="ARBA" id="ARBA00008987"/>
    </source>
</evidence>
<keyword evidence="12" id="KW-1185">Reference proteome</keyword>
<feature type="site" description="Contributes to redox potential value" evidence="8">
    <location>
        <position position="28"/>
    </location>
</feature>
<dbReference type="InterPro" id="IPR017937">
    <property type="entry name" value="Thioredoxin_CS"/>
</dbReference>
<evidence type="ECO:0000313" key="11">
    <source>
        <dbReference type="EMBL" id="PWW81789.1"/>
    </source>
</evidence>
<dbReference type="EMBL" id="PDNZ01000005">
    <property type="protein sequence ID" value="PWW81789.1"/>
    <property type="molecule type" value="Genomic_DNA"/>
</dbReference>
<dbReference type="PANTHER" id="PTHR45663">
    <property type="entry name" value="GEO12009P1"/>
    <property type="match status" value="1"/>
</dbReference>
<evidence type="ECO:0000256" key="8">
    <source>
        <dbReference type="PIRSR" id="PIRSR000077-1"/>
    </source>
</evidence>
<name>A0A317T4V1_9CHLB</name>
<accession>A0A317T4V1</accession>
<dbReference type="Gene3D" id="3.40.30.10">
    <property type="entry name" value="Glutaredoxin"/>
    <property type="match status" value="1"/>
</dbReference>
<dbReference type="PANTHER" id="PTHR45663:SF11">
    <property type="entry name" value="GEO12009P1"/>
    <property type="match status" value="1"/>
</dbReference>
<evidence type="ECO:0000256" key="3">
    <source>
        <dbReference type="ARBA" id="ARBA00022982"/>
    </source>
</evidence>
<reference evidence="12" key="1">
    <citation type="submission" date="2017-10" db="EMBL/GenBank/DDBJ databases">
        <authorList>
            <person name="Gaisin V.A."/>
            <person name="Rysina M.S."/>
            <person name="Grouzdev D.S."/>
        </authorList>
    </citation>
    <scope>NUCLEOTIDE SEQUENCE [LARGE SCALE GENOMIC DNA]</scope>
    <source>
        <strain evidence="12">V1</strain>
    </source>
</reference>
<dbReference type="GO" id="GO:0015035">
    <property type="term" value="F:protein-disulfide reductase activity"/>
    <property type="evidence" value="ECO:0007669"/>
    <property type="project" value="UniProtKB-UniRule"/>
</dbReference>
<gene>
    <name evidence="11" type="primary">trxA</name>
    <name evidence="11" type="ORF">CR164_08170</name>
</gene>
<evidence type="ECO:0000256" key="9">
    <source>
        <dbReference type="PIRSR" id="PIRSR000077-4"/>
    </source>
</evidence>
<sequence>MAKKSFDQLIQESKKPVFVDFWAAWCGPCTTVSPMIKRLAEEFHETLTVVKINVDEQPEVAAKYQVQGIPALMLFDKGMIKWRATGALPYEHIRAEVIKSLGE</sequence>
<dbReference type="FunFam" id="3.40.30.10:FF:000001">
    <property type="entry name" value="Thioredoxin"/>
    <property type="match status" value="1"/>
</dbReference>
<comment type="caution">
    <text evidence="11">The sequence shown here is derived from an EMBL/GenBank/DDBJ whole genome shotgun (WGS) entry which is preliminary data.</text>
</comment>
<dbReference type="NCBIfam" id="TIGR01068">
    <property type="entry name" value="thioredoxin"/>
    <property type="match status" value="1"/>
</dbReference>
<dbReference type="InterPro" id="IPR005746">
    <property type="entry name" value="Thioredoxin"/>
</dbReference>
<dbReference type="Proteomes" id="UP000246278">
    <property type="component" value="Unassembled WGS sequence"/>
</dbReference>
<evidence type="ECO:0000256" key="5">
    <source>
        <dbReference type="ARBA" id="ARBA00023284"/>
    </source>
</evidence>
<dbReference type="CDD" id="cd02947">
    <property type="entry name" value="TRX_family"/>
    <property type="match status" value="1"/>
</dbReference>
<dbReference type="SUPFAM" id="SSF52833">
    <property type="entry name" value="Thioredoxin-like"/>
    <property type="match status" value="1"/>
</dbReference>
<dbReference type="InterPro" id="IPR036249">
    <property type="entry name" value="Thioredoxin-like_sf"/>
</dbReference>
<proteinExistence type="inferred from homology"/>
<evidence type="ECO:0000256" key="2">
    <source>
        <dbReference type="ARBA" id="ARBA00022448"/>
    </source>
</evidence>
<dbReference type="AlphaFoldDB" id="A0A317T4V1"/>
<dbReference type="PROSITE" id="PS51352">
    <property type="entry name" value="THIOREDOXIN_2"/>
    <property type="match status" value="1"/>
</dbReference>
<dbReference type="PROSITE" id="PS00194">
    <property type="entry name" value="THIOREDOXIN_1"/>
    <property type="match status" value="1"/>
</dbReference>
<dbReference type="RefSeq" id="WP_110023436.1">
    <property type="nucleotide sequence ID" value="NZ_PDNZ01000005.1"/>
</dbReference>
<dbReference type="PRINTS" id="PR00421">
    <property type="entry name" value="THIOREDOXIN"/>
</dbReference>
<feature type="site" description="Deprotonates C-terminal active site Cys" evidence="8">
    <location>
        <position position="27"/>
    </location>
</feature>
<dbReference type="InterPro" id="IPR013766">
    <property type="entry name" value="Thioredoxin_domain"/>
</dbReference>
<feature type="disulfide bond" description="Redox-active" evidence="9">
    <location>
        <begin position="26"/>
        <end position="29"/>
    </location>
</feature>
<keyword evidence="3" id="KW-0249">Electron transport</keyword>
<dbReference type="PIRSF" id="PIRSF000077">
    <property type="entry name" value="Thioredoxin"/>
    <property type="match status" value="1"/>
</dbReference>